<sequence>MSQLIPLYDLNQLNDFVDLPLPTIVKAKAGHDYTEIDSNLREFIAEYPQIRLATFDIYEQRDIAMELSITEYVFEFLDWPINRISAPQLSSCMNQVKLNIKLQVQEFIEKAEEALH</sequence>
<gene>
    <name evidence="2" type="ORF">E3Q01_03747</name>
    <name evidence="1" type="ORF">E3Q02_03579</name>
</gene>
<dbReference type="EMBL" id="SPRW01000049">
    <property type="protein sequence ID" value="TIC62282.1"/>
    <property type="molecule type" value="Genomic_DNA"/>
</dbReference>
<evidence type="ECO:0000313" key="4">
    <source>
        <dbReference type="Proteomes" id="UP000310708"/>
    </source>
</evidence>
<dbReference type="EMBL" id="SPRX01000061">
    <property type="protein sequence ID" value="TIC62789.1"/>
    <property type="molecule type" value="Genomic_DNA"/>
</dbReference>
<accession>A0A4T0TCC5</accession>
<comment type="caution">
    <text evidence="2">The sequence shown here is derived from an EMBL/GenBank/DDBJ whole genome shotgun (WGS) entry which is preliminary data.</text>
</comment>
<dbReference type="Proteomes" id="UP000310708">
    <property type="component" value="Unassembled WGS sequence"/>
</dbReference>
<evidence type="ECO:0000313" key="2">
    <source>
        <dbReference type="EMBL" id="TIC62789.1"/>
    </source>
</evidence>
<organism evidence="2 4">
    <name type="scientific">Wallemia mellicola</name>
    <dbReference type="NCBI Taxonomy" id="1708541"/>
    <lineage>
        <taxon>Eukaryota</taxon>
        <taxon>Fungi</taxon>
        <taxon>Dikarya</taxon>
        <taxon>Basidiomycota</taxon>
        <taxon>Wallemiomycotina</taxon>
        <taxon>Wallemiomycetes</taxon>
        <taxon>Wallemiales</taxon>
        <taxon>Wallemiaceae</taxon>
        <taxon>Wallemia</taxon>
    </lineage>
</organism>
<evidence type="ECO:0000313" key="1">
    <source>
        <dbReference type="EMBL" id="TIC62282.1"/>
    </source>
</evidence>
<protein>
    <submittedName>
        <fullName evidence="2">Uncharacterized protein</fullName>
    </submittedName>
</protein>
<name>A0A4T0TCC5_9BASI</name>
<dbReference type="Proteomes" id="UP000309601">
    <property type="component" value="Unassembled WGS sequence"/>
</dbReference>
<proteinExistence type="predicted"/>
<reference evidence="3 4" key="1">
    <citation type="submission" date="2019-03" db="EMBL/GenBank/DDBJ databases">
        <title>Sequencing 25 genomes of Wallemia mellicola.</title>
        <authorList>
            <person name="Gostincar C."/>
        </authorList>
    </citation>
    <scope>NUCLEOTIDE SEQUENCE [LARGE SCALE GENOMIC DNA]</scope>
    <source>
        <strain evidence="1 3">EXF-1274</strain>
        <strain evidence="2 4">EXF-757</strain>
    </source>
</reference>
<evidence type="ECO:0000313" key="3">
    <source>
        <dbReference type="Proteomes" id="UP000309601"/>
    </source>
</evidence>
<dbReference type="AlphaFoldDB" id="A0A4T0TCC5"/>